<dbReference type="EMBL" id="AKHW03006437">
    <property type="protein sequence ID" value="KYO20334.1"/>
    <property type="molecule type" value="Genomic_DNA"/>
</dbReference>
<name>A0A151M754_ALLMI</name>
<organism evidence="1 2">
    <name type="scientific">Alligator mississippiensis</name>
    <name type="common">American alligator</name>
    <dbReference type="NCBI Taxonomy" id="8496"/>
    <lineage>
        <taxon>Eukaryota</taxon>
        <taxon>Metazoa</taxon>
        <taxon>Chordata</taxon>
        <taxon>Craniata</taxon>
        <taxon>Vertebrata</taxon>
        <taxon>Euteleostomi</taxon>
        <taxon>Archelosauria</taxon>
        <taxon>Archosauria</taxon>
        <taxon>Crocodylia</taxon>
        <taxon>Alligatoridae</taxon>
        <taxon>Alligatorinae</taxon>
        <taxon>Alligator</taxon>
    </lineage>
</organism>
<comment type="caution">
    <text evidence="1">The sequence shown here is derived from an EMBL/GenBank/DDBJ whole genome shotgun (WGS) entry which is preliminary data.</text>
</comment>
<evidence type="ECO:0000313" key="1">
    <source>
        <dbReference type="EMBL" id="KYO20334.1"/>
    </source>
</evidence>
<accession>A0A151M754</accession>
<keyword evidence="2" id="KW-1185">Reference proteome</keyword>
<proteinExistence type="predicted"/>
<evidence type="ECO:0000313" key="2">
    <source>
        <dbReference type="Proteomes" id="UP000050525"/>
    </source>
</evidence>
<reference evidence="1 2" key="1">
    <citation type="journal article" date="2012" name="Genome Biol.">
        <title>Sequencing three crocodilian genomes to illuminate the evolution of archosaurs and amniotes.</title>
        <authorList>
            <person name="St John J.A."/>
            <person name="Braun E.L."/>
            <person name="Isberg S.R."/>
            <person name="Miles L.G."/>
            <person name="Chong A.Y."/>
            <person name="Gongora J."/>
            <person name="Dalzell P."/>
            <person name="Moran C."/>
            <person name="Bed'hom B."/>
            <person name="Abzhanov A."/>
            <person name="Burgess S.C."/>
            <person name="Cooksey A.M."/>
            <person name="Castoe T.A."/>
            <person name="Crawford N.G."/>
            <person name="Densmore L.D."/>
            <person name="Drew J.C."/>
            <person name="Edwards S.V."/>
            <person name="Faircloth B.C."/>
            <person name="Fujita M.K."/>
            <person name="Greenwold M.J."/>
            <person name="Hoffmann F.G."/>
            <person name="Howard J.M."/>
            <person name="Iguchi T."/>
            <person name="Janes D.E."/>
            <person name="Khan S.Y."/>
            <person name="Kohno S."/>
            <person name="de Koning A.J."/>
            <person name="Lance S.L."/>
            <person name="McCarthy F.M."/>
            <person name="McCormack J.E."/>
            <person name="Merchant M.E."/>
            <person name="Peterson D.G."/>
            <person name="Pollock D.D."/>
            <person name="Pourmand N."/>
            <person name="Raney B.J."/>
            <person name="Roessler K.A."/>
            <person name="Sanford J.R."/>
            <person name="Sawyer R.H."/>
            <person name="Schmidt C.J."/>
            <person name="Triplett E.W."/>
            <person name="Tuberville T.D."/>
            <person name="Venegas-Anaya M."/>
            <person name="Howard J.T."/>
            <person name="Jarvis E.D."/>
            <person name="Guillette L.J.Jr."/>
            <person name="Glenn T.C."/>
            <person name="Green R.E."/>
            <person name="Ray D.A."/>
        </authorList>
    </citation>
    <scope>NUCLEOTIDE SEQUENCE [LARGE SCALE GENOMIC DNA]</scope>
    <source>
        <strain evidence="1">KSC_2009_1</strain>
    </source>
</reference>
<gene>
    <name evidence="1" type="ORF">Y1Q_0010862</name>
</gene>
<dbReference type="Proteomes" id="UP000050525">
    <property type="component" value="Unassembled WGS sequence"/>
</dbReference>
<dbReference type="AlphaFoldDB" id="A0A151M754"/>
<protein>
    <submittedName>
        <fullName evidence="1">Uncharacterized protein</fullName>
    </submittedName>
</protein>
<sequence length="136" mass="14761">MPQSVQANKLKGPCGNGLLGLVPVFSGLWRQPPHVHPDSRNLHLCLREVGMSARPLSSGSGNGASLLCCVWHFQLDARSETKTSLSKIRLIICASHLGNTQGLGGGNLCNLKNATHFPFREASFRLCKGFQKALLW</sequence>